<proteinExistence type="predicted"/>
<comment type="caution">
    <text evidence="2">The sequence shown here is derived from an EMBL/GenBank/DDBJ whole genome shotgun (WGS) entry which is preliminary data.</text>
</comment>
<name>A0AAV4Y4I9_CAEEX</name>
<protein>
    <submittedName>
        <fullName evidence="2">Uncharacterized protein</fullName>
    </submittedName>
</protein>
<organism evidence="2 3">
    <name type="scientific">Caerostris extrusa</name>
    <name type="common">Bark spider</name>
    <name type="synonym">Caerostris bankana</name>
    <dbReference type="NCBI Taxonomy" id="172846"/>
    <lineage>
        <taxon>Eukaryota</taxon>
        <taxon>Metazoa</taxon>
        <taxon>Ecdysozoa</taxon>
        <taxon>Arthropoda</taxon>
        <taxon>Chelicerata</taxon>
        <taxon>Arachnida</taxon>
        <taxon>Araneae</taxon>
        <taxon>Araneomorphae</taxon>
        <taxon>Entelegynae</taxon>
        <taxon>Araneoidea</taxon>
        <taxon>Araneidae</taxon>
        <taxon>Caerostris</taxon>
    </lineage>
</organism>
<evidence type="ECO:0000256" key="1">
    <source>
        <dbReference type="SAM" id="MobiDB-lite"/>
    </source>
</evidence>
<evidence type="ECO:0000313" key="2">
    <source>
        <dbReference type="EMBL" id="GIZ01424.1"/>
    </source>
</evidence>
<keyword evidence="3" id="KW-1185">Reference proteome</keyword>
<dbReference type="EMBL" id="BPLR01018666">
    <property type="protein sequence ID" value="GIZ01424.1"/>
    <property type="molecule type" value="Genomic_DNA"/>
</dbReference>
<sequence length="354" mass="39853">MADNSTPKESALFVAVVAAVRFDSGCLALGVNFSGMSVDGLLETISNLSWTLTPTQTIKPFSHHHPNQPSETTKSQGLANKRQHPTIRVEAHSPGQPAICSKAPQISFAATIPPQKDLHLSVVVAAAVRFDSGCLVLGVNLSGMSVDGPNNKLHYSLPIFLTHIRPHLPRTWNTVLLAKNNTHALFFLHNSPVIFDIITDRKRKKNVRWSIDCLAHNDFLPQVLPDFSCTCPSQPSASVWSIRPYFWNRCPLLTTRRKYRLGLSPVFICIELNRDRPAENEWRPSFTRVRLIKTFQVFSKSFPVTAPCGDRRQNELGWKTVNNFRNMGFFVQYSPIICIILNELSPKTEENFKH</sequence>
<accession>A0AAV4Y4I9</accession>
<feature type="compositionally biased region" description="Polar residues" evidence="1">
    <location>
        <begin position="67"/>
        <end position="78"/>
    </location>
</feature>
<reference evidence="2 3" key="1">
    <citation type="submission" date="2021-06" db="EMBL/GenBank/DDBJ databases">
        <title>Caerostris extrusa draft genome.</title>
        <authorList>
            <person name="Kono N."/>
            <person name="Arakawa K."/>
        </authorList>
    </citation>
    <scope>NUCLEOTIDE SEQUENCE [LARGE SCALE GENOMIC DNA]</scope>
</reference>
<dbReference type="Proteomes" id="UP001054945">
    <property type="component" value="Unassembled WGS sequence"/>
</dbReference>
<dbReference type="AlphaFoldDB" id="A0AAV4Y4I9"/>
<feature type="region of interest" description="Disordered" evidence="1">
    <location>
        <begin position="57"/>
        <end position="83"/>
    </location>
</feature>
<gene>
    <name evidence="2" type="ORF">CEXT_131981</name>
</gene>
<evidence type="ECO:0000313" key="3">
    <source>
        <dbReference type="Proteomes" id="UP001054945"/>
    </source>
</evidence>